<keyword evidence="12" id="KW-0807">Transducer</keyword>
<feature type="compositionally biased region" description="Basic and acidic residues" evidence="13">
    <location>
        <begin position="936"/>
        <end position="948"/>
    </location>
</feature>
<keyword evidence="3" id="KW-1003">Cell membrane</keyword>
<evidence type="ECO:0000256" key="12">
    <source>
        <dbReference type="ARBA" id="ARBA00023224"/>
    </source>
</evidence>
<dbReference type="InterPro" id="IPR036445">
    <property type="entry name" value="GPCR_2_extracell_dom_sf"/>
</dbReference>
<evidence type="ECO:0000256" key="7">
    <source>
        <dbReference type="ARBA" id="ARBA00022989"/>
    </source>
</evidence>
<dbReference type="SUPFAM" id="SSF81321">
    <property type="entry name" value="Family A G protein-coupled receptor-like"/>
    <property type="match status" value="1"/>
</dbReference>
<dbReference type="EMBL" id="JPKZ01002679">
    <property type="protein sequence ID" value="KHN75537.1"/>
    <property type="molecule type" value="Genomic_DNA"/>
</dbReference>
<protein>
    <submittedName>
        <fullName evidence="19">Latrophilin-3</fullName>
    </submittedName>
</protein>
<evidence type="ECO:0000256" key="2">
    <source>
        <dbReference type="ARBA" id="ARBA00010933"/>
    </source>
</evidence>
<comment type="similarity">
    <text evidence="2">Belongs to the G-protein coupled receptor 2 family. LN-TM7 subfamily.</text>
</comment>
<dbReference type="STRING" id="6265.A0A0B2V252"/>
<evidence type="ECO:0000256" key="15">
    <source>
        <dbReference type="SAM" id="SignalP"/>
    </source>
</evidence>
<dbReference type="InterPro" id="IPR046338">
    <property type="entry name" value="GAIN_dom_sf"/>
</dbReference>
<feature type="domain" description="G-protein coupled receptors family 2 profile 2" evidence="18">
    <location>
        <begin position="582"/>
        <end position="821"/>
    </location>
</feature>
<comment type="subcellular location">
    <subcellularLocation>
        <location evidence="1">Cell membrane</location>
        <topology evidence="1">Multi-pass membrane protein</topology>
    </subcellularLocation>
</comment>
<dbReference type="InterPro" id="IPR057244">
    <property type="entry name" value="GAIN_B"/>
</dbReference>
<evidence type="ECO:0000256" key="8">
    <source>
        <dbReference type="ARBA" id="ARBA00023040"/>
    </source>
</evidence>
<feature type="transmembrane region" description="Helical" evidence="14">
    <location>
        <begin position="797"/>
        <end position="820"/>
    </location>
</feature>
<reference evidence="19 20" key="1">
    <citation type="submission" date="2014-11" db="EMBL/GenBank/DDBJ databases">
        <title>Genetic blueprint of the zoonotic pathogen Toxocara canis.</title>
        <authorList>
            <person name="Zhu X.-Q."/>
            <person name="Korhonen P.K."/>
            <person name="Cai H."/>
            <person name="Young N.D."/>
            <person name="Nejsum P."/>
            <person name="von Samson-Himmelstjerna G."/>
            <person name="Boag P.R."/>
            <person name="Tan P."/>
            <person name="Li Q."/>
            <person name="Min J."/>
            <person name="Yang Y."/>
            <person name="Wang X."/>
            <person name="Fang X."/>
            <person name="Hall R.S."/>
            <person name="Hofmann A."/>
            <person name="Sternberg P.W."/>
            <person name="Jex A.R."/>
            <person name="Gasser R.B."/>
        </authorList>
    </citation>
    <scope>NUCLEOTIDE SEQUENCE [LARGE SCALE GENOMIC DNA]</scope>
    <source>
        <strain evidence="19">PN_DK_2014</strain>
    </source>
</reference>
<dbReference type="Gene3D" id="4.10.1240.10">
    <property type="entry name" value="GPCR, family 2, extracellular hormone receptor domain"/>
    <property type="match status" value="2"/>
</dbReference>
<feature type="region of interest" description="Disordered" evidence="13">
    <location>
        <begin position="924"/>
        <end position="993"/>
    </location>
</feature>
<dbReference type="GO" id="GO:0005886">
    <property type="term" value="C:plasma membrane"/>
    <property type="evidence" value="ECO:0007669"/>
    <property type="project" value="UniProtKB-SubCell"/>
</dbReference>
<dbReference type="OMA" id="FTCFRSL"/>
<dbReference type="OrthoDB" id="1100386at2759"/>
<dbReference type="AlphaFoldDB" id="A0A0B2V252"/>
<evidence type="ECO:0000259" key="16">
    <source>
        <dbReference type="PROSITE" id="PS50221"/>
    </source>
</evidence>
<evidence type="ECO:0000256" key="4">
    <source>
        <dbReference type="ARBA" id="ARBA00022692"/>
    </source>
</evidence>
<keyword evidence="11" id="KW-0675">Receptor</keyword>
<feature type="compositionally biased region" description="Low complexity" evidence="13">
    <location>
        <begin position="864"/>
        <end position="881"/>
    </location>
</feature>
<dbReference type="GO" id="GO:0004930">
    <property type="term" value="F:G protein-coupled receptor activity"/>
    <property type="evidence" value="ECO:0007669"/>
    <property type="project" value="UniProtKB-KW"/>
</dbReference>
<evidence type="ECO:0000256" key="10">
    <source>
        <dbReference type="ARBA" id="ARBA00023157"/>
    </source>
</evidence>
<dbReference type="PANTHER" id="PTHR12011:SF347">
    <property type="entry name" value="FI21270P1-RELATED"/>
    <property type="match status" value="1"/>
</dbReference>
<feature type="transmembrane region" description="Helical" evidence="14">
    <location>
        <begin position="648"/>
        <end position="665"/>
    </location>
</feature>
<dbReference type="Gene3D" id="2.60.220.50">
    <property type="match status" value="1"/>
</dbReference>
<feature type="chain" id="PRO_5002095231" evidence="15">
    <location>
        <begin position="25"/>
        <end position="993"/>
    </location>
</feature>
<dbReference type="Pfam" id="PF00002">
    <property type="entry name" value="7tm_2"/>
    <property type="match status" value="1"/>
</dbReference>
<feature type="transmembrane region" description="Helical" evidence="14">
    <location>
        <begin position="773"/>
        <end position="791"/>
    </location>
</feature>
<proteinExistence type="inferred from homology"/>
<feature type="transmembrane region" description="Helical" evidence="14">
    <location>
        <begin position="580"/>
        <end position="605"/>
    </location>
</feature>
<dbReference type="InterPro" id="IPR000203">
    <property type="entry name" value="GPS"/>
</dbReference>
<gene>
    <name evidence="19" type="primary">LPHN3</name>
    <name evidence="19" type="ORF">Tcan_16081</name>
</gene>
<feature type="transmembrane region" description="Helical" evidence="14">
    <location>
        <begin position="726"/>
        <end position="752"/>
    </location>
</feature>
<dbReference type="PROSITE" id="PS50261">
    <property type="entry name" value="G_PROTEIN_RECEP_F2_4"/>
    <property type="match status" value="1"/>
</dbReference>
<evidence type="ECO:0000256" key="3">
    <source>
        <dbReference type="ARBA" id="ARBA00022475"/>
    </source>
</evidence>
<evidence type="ECO:0000256" key="6">
    <source>
        <dbReference type="ARBA" id="ARBA00022734"/>
    </source>
</evidence>
<sequence length="993" mass="110707">MILAVFGFYNLILLLSLILKYSCSEQFVFDSESANKTRSLQDSSDSTEQSFCEEQEWDGLRFPRTPACQQVTLPCPNPETTIGVVIQRCSCDTAEWLSRPDTNNCAHKWISELSEAIQNNVPAENISRTFSTNLKQTLQTGIYGGDITGSVDIGEELLPLARRQYSLLLDRGERSAKATTFTEVPASFTFLQDSSDSTEQSFCEEQEWDGLRFPRTPACQQVTLPCPNPETTIGVVIQRCSCDTAEWLSRPDTNNCAHKWISELSEAIQNNVPAENISRTFSTNLKQTLQTGIYGGDITGSVDIGEELLPLARRQYSLLLDRGERSAKATTFTEEFGEAGDELLGPVAESVWMQLDPTVRIDKASVLMSLLEQSAIMMADFIYAKQKKMGFDNWALEVQVKRPHVYVADDVPDGPVVKSGRMRENSIEQAVGDTLDEAIRPSAFSLSAAPRTRMGSLNRNPMRLGYYVFKSVGPLLTPQGNKIINSLVIGASINNPNQSLQLPPNNPVTFTFYHIHTTDVANPQCVFWDTMARVWSDRGCTMLRTSDESTDCSCDHLTSFAILMDVTGKLDITLGPESAAALNIITIVGCVLSIICLLLSFLVFTCFRSLWNVRNTIHRNLCLCLLIAELTFVVGIDRTENKAVCASIAVILHYFFLASFCWMLLEGYQLYLMLIQVFEPDNVKILLYFLWAYGFPAIIVAVSAGVAWPSYGTPNYCWINVDTPTIWAFVGPITVVIIANIVFLAVALKVVMSVKSRDRTRVERMAGWLKGSGTLLCLLGVTWIFGYAMIVSKAEAVFAYIFTILNCIQGVFIFVLHVLLNEKVRATLFRFARTRLCCAKESGAAYNSRSYLSSRQKILNMIKGSESSNNSDGGNRSSEGSGINGLHKTKLEQKQPLGEYDGNLQRKPTPPPIYLEFREKFHEDAPNTAESTLESESPKPGEKHEHFSHFIGQKQSESRRSAAPVRRKKFPLGTSEEERGSQFAKQNVIVERL</sequence>
<dbReference type="InterPro" id="IPR048072">
    <property type="entry name" value="7tmB2_latrophilin-like"/>
</dbReference>
<feature type="signal peptide" evidence="15">
    <location>
        <begin position="1"/>
        <end position="24"/>
    </location>
</feature>
<evidence type="ECO:0000256" key="1">
    <source>
        <dbReference type="ARBA" id="ARBA00004651"/>
    </source>
</evidence>
<dbReference type="SMART" id="SM00008">
    <property type="entry name" value="HormR"/>
    <property type="match status" value="2"/>
</dbReference>
<keyword evidence="5 15" id="KW-0732">Signal</keyword>
<dbReference type="InterPro" id="IPR032471">
    <property type="entry name" value="AGRL2-4_GAIN_subdom_A"/>
</dbReference>
<dbReference type="Pfam" id="PF16489">
    <property type="entry name" value="GAIN"/>
    <property type="match status" value="1"/>
</dbReference>
<dbReference type="InterPro" id="IPR000832">
    <property type="entry name" value="GPCR_2_secretin-like"/>
</dbReference>
<dbReference type="GO" id="GO:0004175">
    <property type="term" value="F:endopeptidase activity"/>
    <property type="evidence" value="ECO:0007669"/>
    <property type="project" value="UniProtKB-ARBA"/>
</dbReference>
<evidence type="ECO:0000259" key="17">
    <source>
        <dbReference type="PROSITE" id="PS50227"/>
    </source>
</evidence>
<dbReference type="SMART" id="SM00303">
    <property type="entry name" value="GPS"/>
    <property type="match status" value="1"/>
</dbReference>
<keyword evidence="6" id="KW-0430">Lectin</keyword>
<dbReference type="FunFam" id="1.20.1070.10:FF:000352">
    <property type="entry name" value="Latrophilin-like protein 1"/>
    <property type="match status" value="1"/>
</dbReference>
<evidence type="ECO:0000256" key="13">
    <source>
        <dbReference type="SAM" id="MobiDB-lite"/>
    </source>
</evidence>
<dbReference type="InterPro" id="IPR001879">
    <property type="entry name" value="GPCR_2_extracellular_dom"/>
</dbReference>
<dbReference type="PROSITE" id="PS50227">
    <property type="entry name" value="G_PROTEIN_RECEP_F2_3"/>
    <property type="match status" value="1"/>
</dbReference>
<keyword evidence="7 14" id="KW-1133">Transmembrane helix</keyword>
<dbReference type="Pfam" id="PF01825">
    <property type="entry name" value="GPS"/>
    <property type="match status" value="1"/>
</dbReference>
<organism evidence="19 20">
    <name type="scientific">Toxocara canis</name>
    <name type="common">Canine roundworm</name>
    <dbReference type="NCBI Taxonomy" id="6265"/>
    <lineage>
        <taxon>Eukaryota</taxon>
        <taxon>Metazoa</taxon>
        <taxon>Ecdysozoa</taxon>
        <taxon>Nematoda</taxon>
        <taxon>Chromadorea</taxon>
        <taxon>Rhabditida</taxon>
        <taxon>Spirurina</taxon>
        <taxon>Ascaridomorpha</taxon>
        <taxon>Ascaridoidea</taxon>
        <taxon>Toxocaridae</taxon>
        <taxon>Toxocara</taxon>
    </lineage>
</organism>
<dbReference type="PROSITE" id="PS50221">
    <property type="entry name" value="GAIN_B"/>
    <property type="match status" value="1"/>
</dbReference>
<dbReference type="GO" id="GO:0007166">
    <property type="term" value="P:cell surface receptor signaling pathway"/>
    <property type="evidence" value="ECO:0007669"/>
    <property type="project" value="InterPro"/>
</dbReference>
<comment type="caution">
    <text evidence="19">The sequence shown here is derived from an EMBL/GenBank/DDBJ whole genome shotgun (WGS) entry which is preliminary data.</text>
</comment>
<accession>A0A0B2V252</accession>
<dbReference type="GO" id="GO:0030246">
    <property type="term" value="F:carbohydrate binding"/>
    <property type="evidence" value="ECO:0007669"/>
    <property type="project" value="UniProtKB-KW"/>
</dbReference>
<dbReference type="PRINTS" id="PR00249">
    <property type="entry name" value="GPCRSECRETIN"/>
</dbReference>
<evidence type="ECO:0000256" key="14">
    <source>
        <dbReference type="SAM" id="Phobius"/>
    </source>
</evidence>
<feature type="domain" description="GAIN-B" evidence="16">
    <location>
        <begin position="423"/>
        <end position="570"/>
    </location>
</feature>
<keyword evidence="4 14" id="KW-0812">Transmembrane</keyword>
<evidence type="ECO:0000256" key="9">
    <source>
        <dbReference type="ARBA" id="ARBA00023136"/>
    </source>
</evidence>
<name>A0A0B2V252_TOXCA</name>
<evidence type="ECO:0000256" key="5">
    <source>
        <dbReference type="ARBA" id="ARBA00022729"/>
    </source>
</evidence>
<dbReference type="Proteomes" id="UP000031036">
    <property type="component" value="Unassembled WGS sequence"/>
</dbReference>
<keyword evidence="20" id="KW-1185">Reference proteome</keyword>
<keyword evidence="8" id="KW-0297">G-protein coupled receptor</keyword>
<dbReference type="InterPro" id="IPR017981">
    <property type="entry name" value="GPCR_2-like_7TM"/>
</dbReference>
<dbReference type="GO" id="GO:0097264">
    <property type="term" value="P:self proteolysis"/>
    <property type="evidence" value="ECO:0007669"/>
    <property type="project" value="UniProtKB-ARBA"/>
</dbReference>
<feature type="transmembrane region" description="Helical" evidence="14">
    <location>
        <begin position="617"/>
        <end position="636"/>
    </location>
</feature>
<feature type="region of interest" description="Disordered" evidence="13">
    <location>
        <begin position="864"/>
        <end position="912"/>
    </location>
</feature>
<feature type="transmembrane region" description="Helical" evidence="14">
    <location>
        <begin position="685"/>
        <end position="706"/>
    </location>
</feature>
<evidence type="ECO:0000259" key="18">
    <source>
        <dbReference type="PROSITE" id="PS50261"/>
    </source>
</evidence>
<evidence type="ECO:0000313" key="20">
    <source>
        <dbReference type="Proteomes" id="UP000031036"/>
    </source>
</evidence>
<evidence type="ECO:0000313" key="19">
    <source>
        <dbReference type="EMBL" id="KHN75537.1"/>
    </source>
</evidence>
<dbReference type="CDD" id="cd15440">
    <property type="entry name" value="7tmB2_latrophilin-like_invertebrate"/>
    <property type="match status" value="1"/>
</dbReference>
<feature type="domain" description="G-protein coupled receptors family 2 profile 1" evidence="17">
    <location>
        <begin position="22"/>
        <end position="109"/>
    </location>
</feature>
<keyword evidence="10" id="KW-1015">Disulfide bond</keyword>
<dbReference type="PANTHER" id="PTHR12011">
    <property type="entry name" value="ADHESION G-PROTEIN COUPLED RECEPTOR"/>
    <property type="match status" value="1"/>
</dbReference>
<evidence type="ECO:0000256" key="11">
    <source>
        <dbReference type="ARBA" id="ARBA00023170"/>
    </source>
</evidence>
<keyword evidence="9 14" id="KW-0472">Membrane</keyword>
<dbReference type="Gene3D" id="1.20.1070.10">
    <property type="entry name" value="Rhodopsin 7-helix transmembrane proteins"/>
    <property type="match status" value="1"/>
</dbReference>